<dbReference type="Proteomes" id="UP000823399">
    <property type="component" value="Unassembled WGS sequence"/>
</dbReference>
<reference evidence="1" key="1">
    <citation type="journal article" date="2020" name="New Phytol.">
        <title>Comparative genomics reveals dynamic genome evolution in host specialist ectomycorrhizal fungi.</title>
        <authorList>
            <person name="Lofgren L.A."/>
            <person name="Nguyen N.H."/>
            <person name="Vilgalys R."/>
            <person name="Ruytinx J."/>
            <person name="Liao H.L."/>
            <person name="Branco S."/>
            <person name="Kuo A."/>
            <person name="LaButti K."/>
            <person name="Lipzen A."/>
            <person name="Andreopoulos W."/>
            <person name="Pangilinan J."/>
            <person name="Riley R."/>
            <person name="Hundley H."/>
            <person name="Na H."/>
            <person name="Barry K."/>
            <person name="Grigoriev I.V."/>
            <person name="Stajich J.E."/>
            <person name="Kennedy P.G."/>
        </authorList>
    </citation>
    <scope>NUCLEOTIDE SEQUENCE</scope>
    <source>
        <strain evidence="1">FC423</strain>
    </source>
</reference>
<gene>
    <name evidence="1" type="ORF">F5147DRAFT_652980</name>
</gene>
<dbReference type="RefSeq" id="XP_041292783.1">
    <property type="nucleotide sequence ID" value="XM_041433734.1"/>
</dbReference>
<evidence type="ECO:0000313" key="2">
    <source>
        <dbReference type="Proteomes" id="UP000823399"/>
    </source>
</evidence>
<name>A0A9P7JUC5_9AGAM</name>
<dbReference type="GeneID" id="64695993"/>
<accession>A0A9P7JUC5</accession>
<comment type="caution">
    <text evidence="1">The sequence shown here is derived from an EMBL/GenBank/DDBJ whole genome shotgun (WGS) entry which is preliminary data.</text>
</comment>
<dbReference type="OrthoDB" id="2637047at2759"/>
<sequence>MSHRPLITSCAYQMDGRRNLTPMRNNHPKLHKLRKCTSLEWVYNDQEESDDVNDGRLVIRVGEDVAIFPSDEHAVPMQDESLPTMSYWYGKVVQIYLKSGRQIQSCRMHSDHVSVIDMHCVEAHATILSYNEGDIEQPQIPSKTLYNRWTIHINFSKTRNIVYIDGVNITDEELSVIHEVRMRSMRTCILLANDPAVILQEV</sequence>
<dbReference type="AlphaFoldDB" id="A0A9P7JUC5"/>
<keyword evidence="2" id="KW-1185">Reference proteome</keyword>
<dbReference type="EMBL" id="JABBWM010000028">
    <property type="protein sequence ID" value="KAG2108264.1"/>
    <property type="molecule type" value="Genomic_DNA"/>
</dbReference>
<protein>
    <submittedName>
        <fullName evidence="1">Uncharacterized protein</fullName>
    </submittedName>
</protein>
<evidence type="ECO:0000313" key="1">
    <source>
        <dbReference type="EMBL" id="KAG2108264.1"/>
    </source>
</evidence>
<organism evidence="1 2">
    <name type="scientific">Suillus discolor</name>
    <dbReference type="NCBI Taxonomy" id="1912936"/>
    <lineage>
        <taxon>Eukaryota</taxon>
        <taxon>Fungi</taxon>
        <taxon>Dikarya</taxon>
        <taxon>Basidiomycota</taxon>
        <taxon>Agaricomycotina</taxon>
        <taxon>Agaricomycetes</taxon>
        <taxon>Agaricomycetidae</taxon>
        <taxon>Boletales</taxon>
        <taxon>Suillineae</taxon>
        <taxon>Suillaceae</taxon>
        <taxon>Suillus</taxon>
    </lineage>
</organism>
<proteinExistence type="predicted"/>